<keyword evidence="2" id="KW-1003">Cell membrane</keyword>
<evidence type="ECO:0000256" key="5">
    <source>
        <dbReference type="ARBA" id="ARBA00022989"/>
    </source>
</evidence>
<name>A0A5B8LGK8_9SPHN</name>
<feature type="transmembrane region" description="Helical" evidence="7">
    <location>
        <begin position="525"/>
        <end position="547"/>
    </location>
</feature>
<keyword evidence="5 7" id="KW-1133">Transmembrane helix</keyword>
<evidence type="ECO:0000256" key="7">
    <source>
        <dbReference type="SAM" id="Phobius"/>
    </source>
</evidence>
<gene>
    <name evidence="10" type="ORF">FPZ24_04110</name>
</gene>
<dbReference type="AlphaFoldDB" id="A0A5B8LGK8"/>
<sequence>MRAFGFMIVTLMLGVVAWAMPARAQDDAGPHLRIGLVAESDTPRAGGEVAIALDTTPQPGWHGYWQNPGDAGFPAKLDWTLPQGVTASAPVYPAPQRLLIANLMNYVFERPYAPIVTLKIPAGLPAGTTLPIKLHMTYLVCTTQLCVPEQGDFAITLTVGDGAIDPAQRATFDSWRRALPQPLGSAATYQAANGEVRIAVPYPASAKGEGAYFYPVSTGVIEYASPQVVSRDGDRLILATKGKGGGPLEGVLSVDGRALAVTASPGTVAVGKVGGGDLAAILIAFASAVLGGLILNVMPCVFPILSLKALSLARAGGDERAARHEALAYTAGAIAVCLALGATILALRAGGSAAGWAFQLQDPRVVVLLLLLTIGIALNLAGLFELPVPRFAAQSGGASGAFATGALAAFVATPCTGPFMGAALGAALVLPWLAALAVFAGLGLGLALPFLLLGFVPALRRKLPRPGAWMDNLRRILSIPMWLTAVALAWVLGKQAGVDGMALALLAGLGFGIVLWAAGRRQARGLAVGLPAALMLVAIAVASVWLVRPVPKAVAGGEQTFSEARLADLRQQGRPVFAYFTADWCLTCKVNERVAIDTDRAQAAFKRKNVAVLVGDWTNGDPVLGRFIESHNRAGVPLYLYYPAGGGEPRVLPQVLTPSMLEEL</sequence>
<dbReference type="Proteomes" id="UP000315673">
    <property type="component" value="Chromosome"/>
</dbReference>
<feature type="transmembrane region" description="Helical" evidence="7">
    <location>
        <begin position="476"/>
        <end position="492"/>
    </location>
</feature>
<evidence type="ECO:0000256" key="4">
    <source>
        <dbReference type="ARBA" id="ARBA00022748"/>
    </source>
</evidence>
<keyword evidence="4" id="KW-0201">Cytochrome c-type biogenesis</keyword>
<feature type="domain" description="Thioredoxin" evidence="9">
    <location>
        <begin position="526"/>
        <end position="664"/>
    </location>
</feature>
<feature type="chain" id="PRO_5022792586" evidence="8">
    <location>
        <begin position="25"/>
        <end position="664"/>
    </location>
</feature>
<keyword evidence="3 7" id="KW-0812">Transmembrane</keyword>
<dbReference type="CDD" id="cd02953">
    <property type="entry name" value="DsbDgamma"/>
    <property type="match status" value="1"/>
</dbReference>
<dbReference type="RefSeq" id="WP_146569846.1">
    <property type="nucleotide sequence ID" value="NZ_CP042306.1"/>
</dbReference>
<feature type="transmembrane region" description="Helical" evidence="7">
    <location>
        <begin position="365"/>
        <end position="384"/>
    </location>
</feature>
<dbReference type="InterPro" id="IPR035671">
    <property type="entry name" value="DsbD_gamma"/>
</dbReference>
<dbReference type="GO" id="GO:0015035">
    <property type="term" value="F:protein-disulfide reductase activity"/>
    <property type="evidence" value="ECO:0007669"/>
    <property type="project" value="TreeGrafter"/>
</dbReference>
<dbReference type="PANTHER" id="PTHR32234">
    <property type="entry name" value="THIOL:DISULFIDE INTERCHANGE PROTEIN DSBD"/>
    <property type="match status" value="1"/>
</dbReference>
<dbReference type="SUPFAM" id="SSF52833">
    <property type="entry name" value="Thioredoxin-like"/>
    <property type="match status" value="1"/>
</dbReference>
<proteinExistence type="predicted"/>
<protein>
    <submittedName>
        <fullName evidence="10">Thiol:disulfide interchange protein</fullName>
    </submittedName>
</protein>
<dbReference type="KEGG" id="spai:FPZ24_04110"/>
<keyword evidence="8" id="KW-0732">Signal</keyword>
<dbReference type="OrthoDB" id="9811036at2"/>
<keyword evidence="6 7" id="KW-0472">Membrane</keyword>
<dbReference type="Pfam" id="PF13899">
    <property type="entry name" value="Thioredoxin_7"/>
    <property type="match status" value="1"/>
</dbReference>
<evidence type="ECO:0000256" key="2">
    <source>
        <dbReference type="ARBA" id="ARBA00022475"/>
    </source>
</evidence>
<feature type="transmembrane region" description="Helical" evidence="7">
    <location>
        <begin position="498"/>
        <end position="518"/>
    </location>
</feature>
<dbReference type="InterPro" id="IPR036249">
    <property type="entry name" value="Thioredoxin-like_sf"/>
</dbReference>
<dbReference type="GO" id="GO:0045454">
    <property type="term" value="P:cell redox homeostasis"/>
    <property type="evidence" value="ECO:0007669"/>
    <property type="project" value="TreeGrafter"/>
</dbReference>
<feature type="transmembrane region" description="Helical" evidence="7">
    <location>
        <begin position="278"/>
        <end position="305"/>
    </location>
</feature>
<organism evidence="10 11">
    <name type="scientific">Sphingomonas panacisoli</name>
    <dbReference type="NCBI Taxonomy" id="1813879"/>
    <lineage>
        <taxon>Bacteria</taxon>
        <taxon>Pseudomonadati</taxon>
        <taxon>Pseudomonadota</taxon>
        <taxon>Alphaproteobacteria</taxon>
        <taxon>Sphingomonadales</taxon>
        <taxon>Sphingomonadaceae</taxon>
        <taxon>Sphingomonas</taxon>
    </lineage>
</organism>
<evidence type="ECO:0000259" key="9">
    <source>
        <dbReference type="PROSITE" id="PS51352"/>
    </source>
</evidence>
<evidence type="ECO:0000256" key="1">
    <source>
        <dbReference type="ARBA" id="ARBA00004651"/>
    </source>
</evidence>
<evidence type="ECO:0000256" key="8">
    <source>
        <dbReference type="SAM" id="SignalP"/>
    </source>
</evidence>
<dbReference type="GO" id="GO:0017004">
    <property type="term" value="P:cytochrome complex assembly"/>
    <property type="evidence" value="ECO:0007669"/>
    <property type="project" value="UniProtKB-KW"/>
</dbReference>
<reference evidence="10 11" key="1">
    <citation type="submission" date="2019-07" db="EMBL/GenBank/DDBJ databases">
        <title>Full genome sequence of Sphingomonas sp. 4R-6-7(HKS19).</title>
        <authorList>
            <person name="Im W.-T."/>
        </authorList>
    </citation>
    <scope>NUCLEOTIDE SEQUENCE [LARGE SCALE GENOMIC DNA]</scope>
    <source>
        <strain evidence="10 11">HKS19</strain>
    </source>
</reference>
<dbReference type="PROSITE" id="PS51352">
    <property type="entry name" value="THIOREDOXIN_2"/>
    <property type="match status" value="1"/>
</dbReference>
<feature type="transmembrane region" description="Helical" evidence="7">
    <location>
        <begin position="432"/>
        <end position="456"/>
    </location>
</feature>
<dbReference type="Pfam" id="PF02683">
    <property type="entry name" value="DsbD_TM"/>
    <property type="match status" value="1"/>
</dbReference>
<comment type="subcellular location">
    <subcellularLocation>
        <location evidence="1">Cell membrane</location>
        <topology evidence="1">Multi-pass membrane protein</topology>
    </subcellularLocation>
</comment>
<dbReference type="InterPro" id="IPR028250">
    <property type="entry name" value="DsbDN"/>
</dbReference>
<evidence type="ECO:0000256" key="3">
    <source>
        <dbReference type="ARBA" id="ARBA00022692"/>
    </source>
</evidence>
<dbReference type="InterPro" id="IPR003834">
    <property type="entry name" value="Cyt_c_assmbl_TM_dom"/>
</dbReference>
<dbReference type="Gene3D" id="3.40.30.10">
    <property type="entry name" value="Glutaredoxin"/>
    <property type="match status" value="1"/>
</dbReference>
<feature type="signal peptide" evidence="8">
    <location>
        <begin position="1"/>
        <end position="24"/>
    </location>
</feature>
<feature type="transmembrane region" description="Helical" evidence="7">
    <location>
        <begin position="326"/>
        <end position="345"/>
    </location>
</feature>
<keyword evidence="11" id="KW-1185">Reference proteome</keyword>
<dbReference type="EMBL" id="CP042306">
    <property type="protein sequence ID" value="QDZ06762.1"/>
    <property type="molecule type" value="Genomic_DNA"/>
</dbReference>
<dbReference type="InterPro" id="IPR013766">
    <property type="entry name" value="Thioredoxin_domain"/>
</dbReference>
<evidence type="ECO:0000313" key="10">
    <source>
        <dbReference type="EMBL" id="QDZ06762.1"/>
    </source>
</evidence>
<dbReference type="PANTHER" id="PTHR32234:SF3">
    <property type="entry name" value="SUPPRESSION OF COPPER SENSITIVITY PROTEIN"/>
    <property type="match status" value="1"/>
</dbReference>
<dbReference type="Pfam" id="PF11412">
    <property type="entry name" value="DsbD_N"/>
    <property type="match status" value="1"/>
</dbReference>
<evidence type="ECO:0000256" key="6">
    <source>
        <dbReference type="ARBA" id="ARBA00023136"/>
    </source>
</evidence>
<accession>A0A5B8LGK8</accession>
<evidence type="ECO:0000313" key="11">
    <source>
        <dbReference type="Proteomes" id="UP000315673"/>
    </source>
</evidence>
<feature type="transmembrane region" description="Helical" evidence="7">
    <location>
        <begin position="391"/>
        <end position="412"/>
    </location>
</feature>
<dbReference type="GO" id="GO:0005886">
    <property type="term" value="C:plasma membrane"/>
    <property type="evidence" value="ECO:0007669"/>
    <property type="project" value="UniProtKB-SubCell"/>
</dbReference>